<organism evidence="2 3">
    <name type="scientific">Streptomyces liliiviolaceus</name>
    <dbReference type="NCBI Taxonomy" id="2823109"/>
    <lineage>
        <taxon>Bacteria</taxon>
        <taxon>Bacillati</taxon>
        <taxon>Actinomycetota</taxon>
        <taxon>Actinomycetes</taxon>
        <taxon>Kitasatosporales</taxon>
        <taxon>Streptomycetaceae</taxon>
        <taxon>Streptomyces</taxon>
    </lineage>
</organism>
<protein>
    <submittedName>
        <fullName evidence="2">STAS domain-containing protein</fullName>
    </submittedName>
</protein>
<dbReference type="PROSITE" id="PS50801">
    <property type="entry name" value="STAS"/>
    <property type="match status" value="1"/>
</dbReference>
<proteinExistence type="predicted"/>
<dbReference type="Gene3D" id="3.30.750.24">
    <property type="entry name" value="STAS domain"/>
    <property type="match status" value="1"/>
</dbReference>
<dbReference type="RefSeq" id="WP_210893926.1">
    <property type="nucleotide sequence ID" value="NZ_JAGPYQ010000002.1"/>
</dbReference>
<evidence type="ECO:0000259" key="1">
    <source>
        <dbReference type="PROSITE" id="PS50801"/>
    </source>
</evidence>
<dbReference type="CDD" id="cd07043">
    <property type="entry name" value="STAS_anti-anti-sigma_factors"/>
    <property type="match status" value="1"/>
</dbReference>
<dbReference type="EMBL" id="JAGPYQ010000002">
    <property type="protein sequence ID" value="MBQ0855519.1"/>
    <property type="molecule type" value="Genomic_DNA"/>
</dbReference>
<keyword evidence="3" id="KW-1185">Reference proteome</keyword>
<dbReference type="SUPFAM" id="SSF52091">
    <property type="entry name" value="SpoIIaa-like"/>
    <property type="match status" value="1"/>
</dbReference>
<dbReference type="Pfam" id="PF13466">
    <property type="entry name" value="STAS_2"/>
    <property type="match status" value="1"/>
</dbReference>
<comment type="caution">
    <text evidence="2">The sequence shown here is derived from an EMBL/GenBank/DDBJ whole genome shotgun (WGS) entry which is preliminary data.</text>
</comment>
<evidence type="ECO:0000313" key="2">
    <source>
        <dbReference type="EMBL" id="MBQ0855519.1"/>
    </source>
</evidence>
<accession>A0A940YEL9</accession>
<evidence type="ECO:0000313" key="3">
    <source>
        <dbReference type="Proteomes" id="UP000677413"/>
    </source>
</evidence>
<dbReference type="InterPro" id="IPR058548">
    <property type="entry name" value="MlaB-like_STAS"/>
</dbReference>
<dbReference type="AlphaFoldDB" id="A0A940YEL9"/>
<dbReference type="Proteomes" id="UP000677413">
    <property type="component" value="Unassembled WGS sequence"/>
</dbReference>
<gene>
    <name evidence="2" type="ORF">J8N05_45975</name>
</gene>
<dbReference type="InterPro" id="IPR036513">
    <property type="entry name" value="STAS_dom_sf"/>
</dbReference>
<reference evidence="2 3" key="1">
    <citation type="submission" date="2021-04" db="EMBL/GenBank/DDBJ databases">
        <authorList>
            <person name="Tang X."/>
            <person name="Zhou X."/>
            <person name="Chen X."/>
            <person name="Cernava T."/>
            <person name="Zhang C."/>
        </authorList>
    </citation>
    <scope>NUCLEOTIDE SEQUENCE [LARGE SCALE GENOMIC DNA]</scope>
    <source>
        <strain evidence="2 3">BH-SS-21</strain>
    </source>
</reference>
<name>A0A940YEL9_9ACTN</name>
<dbReference type="InterPro" id="IPR002645">
    <property type="entry name" value="STAS_dom"/>
</dbReference>
<feature type="domain" description="STAS" evidence="1">
    <location>
        <begin position="1"/>
        <end position="95"/>
    </location>
</feature>
<sequence>MRLEGDLDAAGDVELLDLAVQSAERSGKRVVVDLSGVAYLGSEAFNTLLMPLQRGHALPWLVGPLPQQVEHLLTVTGTREHFRVFPTLPQAAEAARDSTPDRPPEH</sequence>